<accession>A0A3N1CXW1</accession>
<reference evidence="6 7" key="1">
    <citation type="submission" date="2018-11" db="EMBL/GenBank/DDBJ databases">
        <title>Sequencing the genomes of 1000 actinobacteria strains.</title>
        <authorList>
            <person name="Klenk H.-P."/>
        </authorList>
    </citation>
    <scope>NUCLEOTIDE SEQUENCE [LARGE SCALE GENOMIC DNA]</scope>
    <source>
        <strain evidence="6 7">DSM 44254</strain>
    </source>
</reference>
<dbReference type="InterPro" id="IPR001647">
    <property type="entry name" value="HTH_TetR"/>
</dbReference>
<dbReference type="GO" id="GO:0000976">
    <property type="term" value="F:transcription cis-regulatory region binding"/>
    <property type="evidence" value="ECO:0007669"/>
    <property type="project" value="TreeGrafter"/>
</dbReference>
<dbReference type="EMBL" id="RJKE01000001">
    <property type="protein sequence ID" value="ROO86085.1"/>
    <property type="molecule type" value="Genomic_DNA"/>
</dbReference>
<proteinExistence type="predicted"/>
<keyword evidence="3" id="KW-0804">Transcription</keyword>
<evidence type="ECO:0000256" key="1">
    <source>
        <dbReference type="ARBA" id="ARBA00023015"/>
    </source>
</evidence>
<dbReference type="InterPro" id="IPR036271">
    <property type="entry name" value="Tet_transcr_reg_TetR-rel_C_sf"/>
</dbReference>
<dbReference type="PANTHER" id="PTHR30055:SF234">
    <property type="entry name" value="HTH-TYPE TRANSCRIPTIONAL REGULATOR BETI"/>
    <property type="match status" value="1"/>
</dbReference>
<feature type="DNA-binding region" description="H-T-H motif" evidence="4">
    <location>
        <begin position="32"/>
        <end position="51"/>
    </location>
</feature>
<gene>
    <name evidence="6" type="ORF">EDD29_3646</name>
</gene>
<evidence type="ECO:0000259" key="5">
    <source>
        <dbReference type="PROSITE" id="PS50977"/>
    </source>
</evidence>
<dbReference type="OrthoDB" id="9805134at2"/>
<dbReference type="PRINTS" id="PR00455">
    <property type="entry name" value="HTHTETR"/>
</dbReference>
<dbReference type="PROSITE" id="PS50977">
    <property type="entry name" value="HTH_TETR_2"/>
    <property type="match status" value="1"/>
</dbReference>
<name>A0A3N1CXW1_9ACTN</name>
<dbReference type="InterPro" id="IPR049484">
    <property type="entry name" value="Rv0078-like_C"/>
</dbReference>
<feature type="domain" description="HTH tetR-type" evidence="5">
    <location>
        <begin position="9"/>
        <end position="69"/>
    </location>
</feature>
<dbReference type="GO" id="GO:0003700">
    <property type="term" value="F:DNA-binding transcription factor activity"/>
    <property type="evidence" value="ECO:0007669"/>
    <property type="project" value="TreeGrafter"/>
</dbReference>
<evidence type="ECO:0000313" key="6">
    <source>
        <dbReference type="EMBL" id="ROO86085.1"/>
    </source>
</evidence>
<dbReference type="SUPFAM" id="SSF48498">
    <property type="entry name" value="Tetracyclin repressor-like, C-terminal domain"/>
    <property type="match status" value="1"/>
</dbReference>
<evidence type="ECO:0000256" key="3">
    <source>
        <dbReference type="ARBA" id="ARBA00023163"/>
    </source>
</evidence>
<evidence type="ECO:0000256" key="4">
    <source>
        <dbReference type="PROSITE-ProRule" id="PRU00335"/>
    </source>
</evidence>
<dbReference type="Pfam" id="PF21351">
    <property type="entry name" value="TetR_C_41"/>
    <property type="match status" value="1"/>
</dbReference>
<dbReference type="AlphaFoldDB" id="A0A3N1CXW1"/>
<dbReference type="RefSeq" id="WP_123665519.1">
    <property type="nucleotide sequence ID" value="NZ_RJKE01000001.1"/>
</dbReference>
<protein>
    <submittedName>
        <fullName evidence="6">TetR family transcriptional regulator</fullName>
    </submittedName>
</protein>
<dbReference type="SUPFAM" id="SSF46689">
    <property type="entry name" value="Homeodomain-like"/>
    <property type="match status" value="1"/>
</dbReference>
<comment type="caution">
    <text evidence="6">The sequence shown here is derived from an EMBL/GenBank/DDBJ whole genome shotgun (WGS) entry which is preliminary data.</text>
</comment>
<dbReference type="Pfam" id="PF00440">
    <property type="entry name" value="TetR_N"/>
    <property type="match status" value="1"/>
</dbReference>
<keyword evidence="2 4" id="KW-0238">DNA-binding</keyword>
<sequence>MSRQAEKSEATRANLVAAARALFAEHGYAAVGTTEIVDRAGSSRGAMYHHFKDKKELFRAVHEQIQQELIERVTLALAEADPADPLAALEAGLRTFLLVCLEQDKARIGLIEAPAVLGWREWRDIDEKYALGLVTAGVEAGVAAGALRADLPVHSLAHLILAALGEAGLLIAGSPDPESARTEAEHAILTLLNGLRP</sequence>
<dbReference type="PANTHER" id="PTHR30055">
    <property type="entry name" value="HTH-TYPE TRANSCRIPTIONAL REGULATOR RUTR"/>
    <property type="match status" value="1"/>
</dbReference>
<dbReference type="InterPro" id="IPR009057">
    <property type="entry name" value="Homeodomain-like_sf"/>
</dbReference>
<dbReference type="InterPro" id="IPR050109">
    <property type="entry name" value="HTH-type_TetR-like_transc_reg"/>
</dbReference>
<evidence type="ECO:0000256" key="2">
    <source>
        <dbReference type="ARBA" id="ARBA00023125"/>
    </source>
</evidence>
<evidence type="ECO:0000313" key="7">
    <source>
        <dbReference type="Proteomes" id="UP000272400"/>
    </source>
</evidence>
<dbReference type="Gene3D" id="1.10.357.10">
    <property type="entry name" value="Tetracycline Repressor, domain 2"/>
    <property type="match status" value="1"/>
</dbReference>
<dbReference type="Proteomes" id="UP000272400">
    <property type="component" value="Unassembled WGS sequence"/>
</dbReference>
<keyword evidence="7" id="KW-1185">Reference proteome</keyword>
<organism evidence="6 7">
    <name type="scientific">Actinocorallia herbida</name>
    <dbReference type="NCBI Taxonomy" id="58109"/>
    <lineage>
        <taxon>Bacteria</taxon>
        <taxon>Bacillati</taxon>
        <taxon>Actinomycetota</taxon>
        <taxon>Actinomycetes</taxon>
        <taxon>Streptosporangiales</taxon>
        <taxon>Thermomonosporaceae</taxon>
        <taxon>Actinocorallia</taxon>
    </lineage>
</organism>
<keyword evidence="1" id="KW-0805">Transcription regulation</keyword>